<dbReference type="RefSeq" id="WP_035332142.1">
    <property type="nucleotide sequence ID" value="NZ_APVL01000018.1"/>
</dbReference>
<evidence type="ECO:0000259" key="1">
    <source>
        <dbReference type="Pfam" id="PF13175"/>
    </source>
</evidence>
<protein>
    <submittedName>
        <fullName evidence="3">RecF/RecN/SMC N domain protein</fullName>
    </submittedName>
</protein>
<gene>
    <name evidence="3" type="ORF">PBF_19798</name>
</gene>
<name>W7LBG7_CYTFI</name>
<dbReference type="SUPFAM" id="SSF52540">
    <property type="entry name" value="P-loop containing nucleoside triphosphate hydrolases"/>
    <property type="match status" value="1"/>
</dbReference>
<dbReference type="Gene3D" id="3.40.50.300">
    <property type="entry name" value="P-loop containing nucleotide triphosphate hydrolases"/>
    <property type="match status" value="1"/>
</dbReference>
<dbReference type="PANTHER" id="PTHR43581:SF4">
    <property type="entry name" value="ATP_GTP PHOSPHATASE"/>
    <property type="match status" value="1"/>
</dbReference>
<reference evidence="4" key="1">
    <citation type="submission" date="2013-03" db="EMBL/GenBank/DDBJ databases">
        <title>Draft genome sequence of Bacillus firmus DS1.</title>
        <authorList>
            <person name="Peng D."/>
            <person name="Zhu L."/>
            <person name="Sun M."/>
        </authorList>
    </citation>
    <scope>NUCLEOTIDE SEQUENCE [LARGE SCALE GENOMIC DNA]</scope>
    <source>
        <strain evidence="4">DS1</strain>
    </source>
</reference>
<dbReference type="OrthoDB" id="308933at2"/>
<comment type="caution">
    <text evidence="3">The sequence shown here is derived from an EMBL/GenBank/DDBJ whole genome shotgun (WGS) entry which is preliminary data.</text>
</comment>
<dbReference type="Proteomes" id="UP000019270">
    <property type="component" value="Unassembled WGS sequence"/>
</dbReference>
<accession>W7LBG7</accession>
<dbReference type="PANTHER" id="PTHR43581">
    <property type="entry name" value="ATP/GTP PHOSPHATASE"/>
    <property type="match status" value="1"/>
</dbReference>
<proteinExistence type="predicted"/>
<dbReference type="eggNOG" id="COG1195">
    <property type="taxonomic scope" value="Bacteria"/>
</dbReference>
<evidence type="ECO:0000313" key="3">
    <source>
        <dbReference type="EMBL" id="EWG09374.1"/>
    </source>
</evidence>
<dbReference type="CDD" id="cd01026">
    <property type="entry name" value="TOPRIM_OLD"/>
    <property type="match status" value="1"/>
</dbReference>
<dbReference type="AlphaFoldDB" id="W7LBG7"/>
<dbReference type="eggNOG" id="COG3593">
    <property type="taxonomic scope" value="Bacteria"/>
</dbReference>
<evidence type="ECO:0000259" key="2">
    <source>
        <dbReference type="Pfam" id="PF20469"/>
    </source>
</evidence>
<dbReference type="InterPro" id="IPR027417">
    <property type="entry name" value="P-loop_NTPase"/>
</dbReference>
<organism evidence="3 4">
    <name type="scientific">Cytobacillus firmus DS1</name>
    <dbReference type="NCBI Taxonomy" id="1307436"/>
    <lineage>
        <taxon>Bacteria</taxon>
        <taxon>Bacillati</taxon>
        <taxon>Bacillota</taxon>
        <taxon>Bacilli</taxon>
        <taxon>Bacillales</taxon>
        <taxon>Bacillaceae</taxon>
        <taxon>Cytobacillus</taxon>
    </lineage>
</organism>
<dbReference type="InterPro" id="IPR051396">
    <property type="entry name" value="Bact_Antivir_Def_Nuclease"/>
</dbReference>
<reference evidence="3 4" key="2">
    <citation type="journal article" date="2016" name="Sci. Rep.">
        <title>A novel serine protease, Sep1, from Bacillus firmus DS-1 has nematicidal activity and degrades multiple intestinal-associated nematode proteins.</title>
        <authorList>
            <person name="Geng C."/>
            <person name="Nie X."/>
            <person name="Tang Z."/>
            <person name="Zhang Y."/>
            <person name="Lin J."/>
            <person name="Sun M."/>
            <person name="Peng D."/>
        </authorList>
    </citation>
    <scope>NUCLEOTIDE SEQUENCE [LARGE SCALE GENOMIC DNA]</scope>
    <source>
        <strain evidence="3 4">DS1</strain>
    </source>
</reference>
<dbReference type="PATRIC" id="fig|1307436.3.peg.4234"/>
<feature type="domain" description="Endonuclease GajA/Old nuclease/RecF-like AAA" evidence="1">
    <location>
        <begin position="1"/>
        <end position="382"/>
    </location>
</feature>
<dbReference type="Pfam" id="PF13175">
    <property type="entry name" value="AAA_15"/>
    <property type="match status" value="1"/>
</dbReference>
<dbReference type="InterPro" id="IPR034139">
    <property type="entry name" value="TOPRIM_OLD"/>
</dbReference>
<dbReference type="Pfam" id="PF20469">
    <property type="entry name" value="OLD-like_TOPRIM"/>
    <property type="match status" value="1"/>
</dbReference>
<sequence length="696" mass="80161">MYISELSLENFRSFKEKKTINFHEGINVIIGHNNAGKTTVIKALELLFDIKKSKRLSIDDFNKNTTCEELKKEPPKIIISATLLESETEEEYSDDLVTVSTWLTKIESPYEARITYEFYLPEREQDEYKREIDSIKSNDINEYWNEIQHRFLQKYVHKIHIGDPKYKNSVDTESMKKFAFQFLTAIRDVERDLYSGSNALLKEVIDFFMDYEVKINNAIDTDEKNKQIREKKRQFSKDAQGLIHSLQKRMEEGKEHMLRYVKNTGADYDKMQPSFEGSILDTELYSALKLIVENETGIKLPAINNGLGYNNLIYISLLLAKMQKDASGDYLGSNAKIFSILAIEEPEAHLHPNMQYKFLKFLKQNRETEVRQIFITSHSPNITAAVDLEDIIVLYKEQGKIEVAYPGKVFSDSDEDIKSKKYVQRFIDVTKADIFFAKNIVLVEGLAEQLLVPEFSIALGHDLTDTHTSVINIGGRYFEHFLKLFDVSKNSNAIRKKVACITDLDPVRKRKGIKDATWKACGPLFLNSDPGSYEYKACSNPLVKNYVEDSKSLIRVFSQKEKISSTFEYDLILKNITVKELVTESTSNDTEIKKLMDAYKSNKTIPEMLSLLRKGNYKEEVEKVVLQSEFSDDDKKKHIIAGRYLNSINKGEVAQELAYIISSNPNNVLKEVASNKIICPDYIKEAIEWIGQLQQN</sequence>
<feature type="domain" description="OLD protein-like TOPRIM" evidence="2">
    <location>
        <begin position="435"/>
        <end position="505"/>
    </location>
</feature>
<dbReference type="InterPro" id="IPR041685">
    <property type="entry name" value="AAA_GajA/Old/RecF-like"/>
</dbReference>
<evidence type="ECO:0000313" key="4">
    <source>
        <dbReference type="Proteomes" id="UP000019270"/>
    </source>
</evidence>
<dbReference type="EMBL" id="APVL01000018">
    <property type="protein sequence ID" value="EWG09374.1"/>
    <property type="molecule type" value="Genomic_DNA"/>
</dbReference>